<dbReference type="Proteomes" id="UP000095546">
    <property type="component" value="Unassembled WGS sequence"/>
</dbReference>
<dbReference type="GeneID" id="83708788"/>
<feature type="domain" description="VOC" evidence="1">
    <location>
        <begin position="6"/>
        <end position="130"/>
    </location>
</feature>
<dbReference type="OrthoDB" id="9814858at2"/>
<keyword evidence="3" id="KW-1185">Reference proteome</keyword>
<protein>
    <submittedName>
        <fullName evidence="2">Glyoxalase-like domain</fullName>
    </submittedName>
</protein>
<evidence type="ECO:0000259" key="1">
    <source>
        <dbReference type="PROSITE" id="PS51819"/>
    </source>
</evidence>
<dbReference type="Gene3D" id="3.10.180.10">
    <property type="entry name" value="2,3-Dihydroxybiphenyl 1,2-Dioxygenase, domain 1"/>
    <property type="match status" value="1"/>
</dbReference>
<evidence type="ECO:0000313" key="3">
    <source>
        <dbReference type="Proteomes" id="UP000095546"/>
    </source>
</evidence>
<dbReference type="SUPFAM" id="SSF54593">
    <property type="entry name" value="Glyoxalase/Bleomycin resistance protein/Dihydroxybiphenyl dioxygenase"/>
    <property type="match status" value="1"/>
</dbReference>
<dbReference type="Pfam" id="PF00903">
    <property type="entry name" value="Glyoxalase"/>
    <property type="match status" value="1"/>
</dbReference>
<dbReference type="RefSeq" id="WP_036375301.1">
    <property type="nucleotide sequence ID" value="NZ_CABIWZ010000018.1"/>
</dbReference>
<sequence>MSLIKGLHHAALKCSCQAEFQEAIHFYRDVLGLPVKRSWGEGDEAGIMFDTGAGLIEIFAQGGENHVEGSVRHFALATDDPDACVKAVREAGYKITVEPNDLTIPAETPFPVRIAFAVGPCGETIEFFKEC</sequence>
<evidence type="ECO:0000313" key="2">
    <source>
        <dbReference type="EMBL" id="CUN99429.1"/>
    </source>
</evidence>
<dbReference type="STRING" id="187979.ERS852385_01877"/>
<reference evidence="2 3" key="1">
    <citation type="submission" date="2015-09" db="EMBL/GenBank/DDBJ databases">
        <authorList>
            <consortium name="Pathogen Informatics"/>
        </authorList>
    </citation>
    <scope>NUCLEOTIDE SEQUENCE [LARGE SCALE GENOMIC DNA]</scope>
    <source>
        <strain evidence="2 3">2789STDY5608828</strain>
    </source>
</reference>
<gene>
    <name evidence="2" type="ORF">ERS852385_01877</name>
</gene>
<proteinExistence type="predicted"/>
<dbReference type="EMBL" id="CYYU01000018">
    <property type="protein sequence ID" value="CUN99429.1"/>
    <property type="molecule type" value="Genomic_DNA"/>
</dbReference>
<dbReference type="InterPro" id="IPR029068">
    <property type="entry name" value="Glyas_Bleomycin-R_OHBP_Dase"/>
</dbReference>
<dbReference type="PROSITE" id="PS51819">
    <property type="entry name" value="VOC"/>
    <property type="match status" value="1"/>
</dbReference>
<name>A0A174BGX5_9FIRM</name>
<dbReference type="InterPro" id="IPR004360">
    <property type="entry name" value="Glyas_Fos-R_dOase_dom"/>
</dbReference>
<accession>A0A174BGX5</accession>
<dbReference type="InterPro" id="IPR037523">
    <property type="entry name" value="VOC_core"/>
</dbReference>
<dbReference type="eggNOG" id="COG0346">
    <property type="taxonomic scope" value="Bacteria"/>
</dbReference>
<organism evidence="2 3">
    <name type="scientific">Mitsuokella jalaludinii</name>
    <dbReference type="NCBI Taxonomy" id="187979"/>
    <lineage>
        <taxon>Bacteria</taxon>
        <taxon>Bacillati</taxon>
        <taxon>Bacillota</taxon>
        <taxon>Negativicutes</taxon>
        <taxon>Selenomonadales</taxon>
        <taxon>Selenomonadaceae</taxon>
        <taxon>Mitsuokella</taxon>
    </lineage>
</organism>
<dbReference type="AlphaFoldDB" id="A0A174BGX5"/>